<dbReference type="EMBL" id="JBJXBP010000004">
    <property type="protein sequence ID" value="KAL3833128.1"/>
    <property type="molecule type" value="Genomic_DNA"/>
</dbReference>
<proteinExistence type="predicted"/>
<dbReference type="AlphaFoldDB" id="A0ABD3T9M6"/>
<evidence type="ECO:0000313" key="1">
    <source>
        <dbReference type="EMBL" id="KAL3833128.1"/>
    </source>
</evidence>
<protein>
    <submittedName>
        <fullName evidence="1">Uncharacterized protein</fullName>
    </submittedName>
</protein>
<comment type="caution">
    <text evidence="1">The sequence shown here is derived from an EMBL/GenBank/DDBJ whole genome shotgun (WGS) entry which is preliminary data.</text>
</comment>
<reference evidence="1 2" key="1">
    <citation type="submission" date="2024-12" db="EMBL/GenBank/DDBJ databases">
        <title>The unique morphological basis and parallel evolutionary history of personate flowers in Penstemon.</title>
        <authorList>
            <person name="Depatie T.H."/>
            <person name="Wessinger C.A."/>
        </authorList>
    </citation>
    <scope>NUCLEOTIDE SEQUENCE [LARGE SCALE GENOMIC DNA]</scope>
    <source>
        <strain evidence="1">WTNN_2</strain>
        <tissue evidence="1">Leaf</tissue>
    </source>
</reference>
<sequence>MAFFTFAIECFTFDPTPENGGFASSNGRSLCSISTSEHLMGVLSVVSASSWKSIASPPTSLVEFSPDASFANVGTSSPHFVLCCQHTQTFQAPVESAKDLLLLCCSQHPYLVISPWSRMYNPRRVYRCPLHLVLEYQLRLPFLMQQLESKHGMEYESSKAFEPMSHQKDPRLIHDSYWSRIC</sequence>
<organism evidence="1 2">
    <name type="scientific">Penstemon smallii</name>
    <dbReference type="NCBI Taxonomy" id="265156"/>
    <lineage>
        <taxon>Eukaryota</taxon>
        <taxon>Viridiplantae</taxon>
        <taxon>Streptophyta</taxon>
        <taxon>Embryophyta</taxon>
        <taxon>Tracheophyta</taxon>
        <taxon>Spermatophyta</taxon>
        <taxon>Magnoliopsida</taxon>
        <taxon>eudicotyledons</taxon>
        <taxon>Gunneridae</taxon>
        <taxon>Pentapetalae</taxon>
        <taxon>asterids</taxon>
        <taxon>lamiids</taxon>
        <taxon>Lamiales</taxon>
        <taxon>Plantaginaceae</taxon>
        <taxon>Cheloneae</taxon>
        <taxon>Penstemon</taxon>
    </lineage>
</organism>
<accession>A0ABD3T9M6</accession>
<evidence type="ECO:0000313" key="2">
    <source>
        <dbReference type="Proteomes" id="UP001634393"/>
    </source>
</evidence>
<gene>
    <name evidence="1" type="ORF">ACJIZ3_007864</name>
</gene>
<dbReference type="Proteomes" id="UP001634393">
    <property type="component" value="Unassembled WGS sequence"/>
</dbReference>
<name>A0ABD3T9M6_9LAMI</name>
<keyword evidence="2" id="KW-1185">Reference proteome</keyword>